<dbReference type="InterPro" id="IPR019826">
    <property type="entry name" value="Carboxylesterase_B_AS"/>
</dbReference>
<keyword evidence="7" id="KW-1185">Reference proteome</keyword>
<dbReference type="Proteomes" id="UP000031036">
    <property type="component" value="Unassembled WGS sequence"/>
</dbReference>
<evidence type="ECO:0000256" key="2">
    <source>
        <dbReference type="ARBA" id="ARBA00022487"/>
    </source>
</evidence>
<dbReference type="PANTHER" id="PTHR11559">
    <property type="entry name" value="CARBOXYLESTERASE"/>
    <property type="match status" value="1"/>
</dbReference>
<dbReference type="Gene3D" id="3.40.50.1820">
    <property type="entry name" value="alpha/beta hydrolase"/>
    <property type="match status" value="1"/>
</dbReference>
<organism evidence="6 7">
    <name type="scientific">Toxocara canis</name>
    <name type="common">Canine roundworm</name>
    <dbReference type="NCBI Taxonomy" id="6265"/>
    <lineage>
        <taxon>Eukaryota</taxon>
        <taxon>Metazoa</taxon>
        <taxon>Ecdysozoa</taxon>
        <taxon>Nematoda</taxon>
        <taxon>Chromadorea</taxon>
        <taxon>Rhabditida</taxon>
        <taxon>Spirurina</taxon>
        <taxon>Ascaridomorpha</taxon>
        <taxon>Ascaridoidea</taxon>
        <taxon>Toxocaridae</taxon>
        <taxon>Toxocara</taxon>
    </lineage>
</organism>
<feature type="domain" description="Carboxylesterase type B" evidence="5">
    <location>
        <begin position="70"/>
        <end position="576"/>
    </location>
</feature>
<evidence type="ECO:0000313" key="6">
    <source>
        <dbReference type="EMBL" id="KHN86608.1"/>
    </source>
</evidence>
<evidence type="ECO:0000256" key="1">
    <source>
        <dbReference type="ARBA" id="ARBA00005964"/>
    </source>
</evidence>
<comment type="similarity">
    <text evidence="1 4">Belongs to the type-B carboxylesterase/lipase family.</text>
</comment>
<dbReference type="OrthoDB" id="3200163at2759"/>
<sequence>MESLRVYFVSTYFSMRKKHRAQSLDDVAKQTYVSNNKPTLQMLCSILSLLIIGCVAFAKQPSEGESVRVTVHTSRGDVRGFHVNNNLLKNMYEGEADVFLGVPYAVPPIGNNRFKKPKIIGKYEKVIEANKYGPICPQYGGEAHAVRFQTGMDEDCLTLNIFAPNTTDKNAKYPVLVYIHGGGFKFGDVAEWMYHGIVSNLVRRDVIFVTFNYRVGMLGFFTTFTKEFPPNRGIWDQLTALKWIQEEIANFGGDPTKVTLIGHSAGACSASSLAQSPAVDDSLFRGIILLSCAAEVCFDKIYGSFTQSFDRAEQICKVKARESGWTKENVEMMKNCLAELDHKQINAYEGSTFRWNTVVDGELFTDVPSKLKWKNIPVMMGSTEDEYALYAEWALTIGKTTMADYTFEFAEKSIREWVKLIFGDKHVEKIMHLVHEHYRPPSKSASSIEHTKYMNRVLSDMIYIRAVGDEAIAHIHQGNSNVWLWQIAFNTDYYSFYSYIDYKPVFHGMELFLLMQPDYAWTEKDQPTRYGKAEEMAADKIAKEFTDFAKYGRPSDDWKSLNVKEMNFWKLDGKALANEQKEKFYSTGYGGKGYTFWKKIANDIANDKFDDVIDSHREL</sequence>
<accession>A0A0B2VY62</accession>
<dbReference type="AlphaFoldDB" id="A0A0B2VY62"/>
<dbReference type="InterPro" id="IPR019819">
    <property type="entry name" value="Carboxylesterase_B_CS"/>
</dbReference>
<gene>
    <name evidence="6" type="primary">BCHE</name>
    <name evidence="6" type="ORF">Tcan_07077</name>
</gene>
<name>A0A0B2VY62_TOXCA</name>
<dbReference type="ESTHER" id="toxca-a0a0b2vy62">
    <property type="family name" value="Carb_B_Nematoda"/>
</dbReference>
<dbReference type="PROSITE" id="PS00122">
    <property type="entry name" value="CARBOXYLESTERASE_B_1"/>
    <property type="match status" value="1"/>
</dbReference>
<evidence type="ECO:0000256" key="3">
    <source>
        <dbReference type="ARBA" id="ARBA00022801"/>
    </source>
</evidence>
<dbReference type="GO" id="GO:0052689">
    <property type="term" value="F:carboxylic ester hydrolase activity"/>
    <property type="evidence" value="ECO:0007669"/>
    <property type="project" value="UniProtKB-KW"/>
</dbReference>
<evidence type="ECO:0000259" key="5">
    <source>
        <dbReference type="Pfam" id="PF00135"/>
    </source>
</evidence>
<dbReference type="EC" id="3.1.1.-" evidence="4"/>
<keyword evidence="2" id="KW-0719">Serine esterase</keyword>
<dbReference type="InterPro" id="IPR002018">
    <property type="entry name" value="CarbesteraseB"/>
</dbReference>
<dbReference type="SUPFAM" id="SSF53474">
    <property type="entry name" value="alpha/beta-Hydrolases"/>
    <property type="match status" value="1"/>
</dbReference>
<evidence type="ECO:0000256" key="4">
    <source>
        <dbReference type="RuleBase" id="RU361235"/>
    </source>
</evidence>
<protein>
    <recommendedName>
        <fullName evidence="4">Carboxylic ester hydrolase</fullName>
        <ecNumber evidence="4">3.1.1.-</ecNumber>
    </recommendedName>
</protein>
<dbReference type="PROSITE" id="PS00941">
    <property type="entry name" value="CARBOXYLESTERASE_B_2"/>
    <property type="match status" value="1"/>
</dbReference>
<comment type="caution">
    <text evidence="6">The sequence shown here is derived from an EMBL/GenBank/DDBJ whole genome shotgun (WGS) entry which is preliminary data.</text>
</comment>
<dbReference type="Pfam" id="PF00135">
    <property type="entry name" value="COesterase"/>
    <property type="match status" value="1"/>
</dbReference>
<dbReference type="InterPro" id="IPR029058">
    <property type="entry name" value="AB_hydrolase_fold"/>
</dbReference>
<evidence type="ECO:0000313" key="7">
    <source>
        <dbReference type="Proteomes" id="UP000031036"/>
    </source>
</evidence>
<keyword evidence="3 4" id="KW-0378">Hydrolase</keyword>
<reference evidence="6 7" key="1">
    <citation type="submission" date="2014-11" db="EMBL/GenBank/DDBJ databases">
        <title>Genetic blueprint of the zoonotic pathogen Toxocara canis.</title>
        <authorList>
            <person name="Zhu X.-Q."/>
            <person name="Korhonen P.K."/>
            <person name="Cai H."/>
            <person name="Young N.D."/>
            <person name="Nejsum P."/>
            <person name="von Samson-Himmelstjerna G."/>
            <person name="Boag P.R."/>
            <person name="Tan P."/>
            <person name="Li Q."/>
            <person name="Min J."/>
            <person name="Yang Y."/>
            <person name="Wang X."/>
            <person name="Fang X."/>
            <person name="Hall R.S."/>
            <person name="Hofmann A."/>
            <person name="Sternberg P.W."/>
            <person name="Jex A.R."/>
            <person name="Gasser R.B."/>
        </authorList>
    </citation>
    <scope>NUCLEOTIDE SEQUENCE [LARGE SCALE GENOMIC DNA]</scope>
    <source>
        <strain evidence="6">PN_DK_2014</strain>
    </source>
</reference>
<dbReference type="STRING" id="6265.A0A0B2VY62"/>
<dbReference type="OMA" id="EWALTIG"/>
<dbReference type="EMBL" id="JPKZ01000541">
    <property type="protein sequence ID" value="KHN86608.1"/>
    <property type="molecule type" value="Genomic_DNA"/>
</dbReference>
<proteinExistence type="inferred from homology"/>
<dbReference type="InterPro" id="IPR050309">
    <property type="entry name" value="Type-B_Carboxylest/Lipase"/>
</dbReference>